<feature type="transmembrane region" description="Helical" evidence="7">
    <location>
        <begin position="179"/>
        <end position="205"/>
    </location>
</feature>
<keyword evidence="6 7" id="KW-0472">Membrane</keyword>
<feature type="transmembrane region" description="Helical" evidence="7">
    <location>
        <begin position="350"/>
        <end position="370"/>
    </location>
</feature>
<proteinExistence type="inferred from homology"/>
<evidence type="ECO:0000256" key="6">
    <source>
        <dbReference type="ARBA" id="ARBA00023136"/>
    </source>
</evidence>
<comment type="similarity">
    <text evidence="7">Belongs to the TRAP transporter large permease family.</text>
</comment>
<dbReference type="NCBIfam" id="TIGR00786">
    <property type="entry name" value="dctM"/>
    <property type="match status" value="1"/>
</dbReference>
<dbReference type="Pfam" id="PF06808">
    <property type="entry name" value="DctM"/>
    <property type="match status" value="1"/>
</dbReference>
<evidence type="ECO:0000256" key="2">
    <source>
        <dbReference type="ARBA" id="ARBA00022475"/>
    </source>
</evidence>
<feature type="transmembrane region" description="Helical" evidence="7">
    <location>
        <begin position="414"/>
        <end position="439"/>
    </location>
</feature>
<name>A0ABQ5LNJ1_9RHOB</name>
<organism evidence="9 10">
    <name type="scientific">Sinisalibacter aestuarii</name>
    <dbReference type="NCBI Taxonomy" id="2949426"/>
    <lineage>
        <taxon>Bacteria</taxon>
        <taxon>Pseudomonadati</taxon>
        <taxon>Pseudomonadota</taxon>
        <taxon>Alphaproteobacteria</taxon>
        <taxon>Rhodobacterales</taxon>
        <taxon>Roseobacteraceae</taxon>
        <taxon>Sinisalibacter</taxon>
    </lineage>
</organism>
<dbReference type="PANTHER" id="PTHR33362:SF7">
    <property type="entry name" value="SLL1103 PROTEIN"/>
    <property type="match status" value="1"/>
</dbReference>
<feature type="transmembrane region" description="Helical" evidence="7">
    <location>
        <begin position="255"/>
        <end position="275"/>
    </location>
</feature>
<dbReference type="EMBL" id="BROH01000001">
    <property type="protein sequence ID" value="GKY86579.1"/>
    <property type="molecule type" value="Genomic_DNA"/>
</dbReference>
<dbReference type="PANTHER" id="PTHR33362">
    <property type="entry name" value="SIALIC ACID TRAP TRANSPORTER PERMEASE PROTEIN SIAT-RELATED"/>
    <property type="match status" value="1"/>
</dbReference>
<keyword evidence="10" id="KW-1185">Reference proteome</keyword>
<evidence type="ECO:0000313" key="10">
    <source>
        <dbReference type="Proteomes" id="UP001144205"/>
    </source>
</evidence>
<dbReference type="RefSeq" id="WP_281840543.1">
    <property type="nucleotide sequence ID" value="NZ_BROH01000001.1"/>
</dbReference>
<keyword evidence="4 7" id="KW-0812">Transmembrane</keyword>
<comment type="subunit">
    <text evidence="7">The complex comprises the extracytoplasmic solute receptor protein and the two transmembrane proteins.</text>
</comment>
<dbReference type="InterPro" id="IPR010656">
    <property type="entry name" value="DctM"/>
</dbReference>
<protein>
    <recommendedName>
        <fullName evidence="7">TRAP transporter large permease protein</fullName>
    </recommendedName>
</protein>
<dbReference type="Proteomes" id="UP001144205">
    <property type="component" value="Unassembled WGS sequence"/>
</dbReference>
<sequence length="447" mass="46992">MIADFIWPGAMLIALFVALFSGYAVGFALAGIGIIFAVVADVPMVFLSMGVQRIYSGTLTNWLLAAVPLFIFMGLMLESSGIAERLMRSLAALAGRLPGGYAFAVAIIGVIMAASTGIIGASVVLMGMMALPAMRSAGYDMRMATGIVAASGTLGILIPPSIMLIILGDQLRVPIGDLFMGAIYPGLLLAGLYFLYIAVTAIFAPKRMPPPPQGDPAPKLRVVMSLIVDLVAPMLLILSVLGTIIAGVATPTESAAIGAAGATLLALVSGKLSFASLKRAVFDTAKTTGMVAFVMIGATVFSLVFRKLGGDQMIEDLFNFGDVSPYVTLAVVMGLIFILGFFLDWIEISLVVVPIVAPIVANLEFGHGLTPSQITLWFTIALAVNLQTSFLTPPFGYALFYLRGVDTSIPIGTIYRGIVPFVIIQIVALIAVVAFPQLVLHLPGVMQ</sequence>
<keyword evidence="2" id="KW-1003">Cell membrane</keyword>
<comment type="caution">
    <text evidence="9">The sequence shown here is derived from an EMBL/GenBank/DDBJ whole genome shotgun (WGS) entry which is preliminary data.</text>
</comment>
<accession>A0ABQ5LNJ1</accession>
<evidence type="ECO:0000313" key="9">
    <source>
        <dbReference type="EMBL" id="GKY86579.1"/>
    </source>
</evidence>
<evidence type="ECO:0000256" key="1">
    <source>
        <dbReference type="ARBA" id="ARBA00004429"/>
    </source>
</evidence>
<comment type="function">
    <text evidence="7">Part of the tripartite ATP-independent periplasmic (TRAP) transport system.</text>
</comment>
<feature type="transmembrane region" description="Helical" evidence="7">
    <location>
        <begin position="12"/>
        <end position="39"/>
    </location>
</feature>
<keyword evidence="3 7" id="KW-0997">Cell inner membrane</keyword>
<evidence type="ECO:0000259" key="8">
    <source>
        <dbReference type="Pfam" id="PF06808"/>
    </source>
</evidence>
<reference evidence="9" key="1">
    <citation type="journal article" date="2023" name="Int. J. Syst. Evol. Microbiol.">
        <title>Sinisalibacter aestuarii sp. nov., isolated from estuarine sediment of the Arakawa River.</title>
        <authorList>
            <person name="Arafat S.T."/>
            <person name="Hirano S."/>
            <person name="Sato A."/>
            <person name="Takeuchi K."/>
            <person name="Yasuda T."/>
            <person name="Terahara T."/>
            <person name="Hamada M."/>
            <person name="Kobayashi T."/>
        </authorList>
    </citation>
    <scope>NUCLEOTIDE SEQUENCE</scope>
    <source>
        <strain evidence="9">B-399</strain>
    </source>
</reference>
<comment type="subcellular location">
    <subcellularLocation>
        <location evidence="1 7">Cell inner membrane</location>
        <topology evidence="1 7">Multi-pass membrane protein</topology>
    </subcellularLocation>
</comment>
<gene>
    <name evidence="9" type="ORF">STA1M1_04480</name>
</gene>
<feature type="transmembrane region" description="Helical" evidence="7">
    <location>
        <begin position="376"/>
        <end position="402"/>
    </location>
</feature>
<feature type="transmembrane region" description="Helical" evidence="7">
    <location>
        <begin position="59"/>
        <end position="77"/>
    </location>
</feature>
<keyword evidence="5 7" id="KW-1133">Transmembrane helix</keyword>
<feature type="domain" description="TRAP C4-dicarboxylate transport system permease DctM subunit" evidence="8">
    <location>
        <begin position="12"/>
        <end position="438"/>
    </location>
</feature>
<keyword evidence="7" id="KW-0813">Transport</keyword>
<evidence type="ECO:0000256" key="5">
    <source>
        <dbReference type="ARBA" id="ARBA00022989"/>
    </source>
</evidence>
<feature type="transmembrane region" description="Helical" evidence="7">
    <location>
        <begin position="287"/>
        <end position="305"/>
    </location>
</feature>
<evidence type="ECO:0000256" key="4">
    <source>
        <dbReference type="ARBA" id="ARBA00022692"/>
    </source>
</evidence>
<feature type="transmembrane region" description="Helical" evidence="7">
    <location>
        <begin position="226"/>
        <end position="249"/>
    </location>
</feature>
<feature type="transmembrane region" description="Helical" evidence="7">
    <location>
        <begin position="325"/>
        <end position="343"/>
    </location>
</feature>
<feature type="transmembrane region" description="Helical" evidence="7">
    <location>
        <begin position="146"/>
        <end position="167"/>
    </location>
</feature>
<evidence type="ECO:0000256" key="3">
    <source>
        <dbReference type="ARBA" id="ARBA00022519"/>
    </source>
</evidence>
<dbReference type="InterPro" id="IPR004681">
    <property type="entry name" value="TRAP_DctM"/>
</dbReference>
<evidence type="ECO:0000256" key="7">
    <source>
        <dbReference type="RuleBase" id="RU369079"/>
    </source>
</evidence>